<keyword evidence="3" id="KW-0963">Cytoplasm</keyword>
<dbReference type="Pfam" id="PF00874">
    <property type="entry name" value="PRD"/>
    <property type="match status" value="1"/>
</dbReference>
<dbReference type="Gene3D" id="3.40.50.2300">
    <property type="match status" value="1"/>
</dbReference>
<dbReference type="GO" id="GO:0009401">
    <property type="term" value="P:phosphoenolpyruvate-dependent sugar phosphotransferase system"/>
    <property type="evidence" value="ECO:0007669"/>
    <property type="project" value="UniProtKB-KW"/>
</dbReference>
<dbReference type="Pfam" id="PF05043">
    <property type="entry name" value="Mga"/>
    <property type="match status" value="2"/>
</dbReference>
<evidence type="ECO:0000256" key="4">
    <source>
        <dbReference type="ARBA" id="ARBA00022553"/>
    </source>
</evidence>
<evidence type="ECO:0000256" key="2">
    <source>
        <dbReference type="ARBA" id="ARBA00022448"/>
    </source>
</evidence>
<protein>
    <recommendedName>
        <fullName evidence="10">Ascorbate-specific PTS system EIIA component</fullName>
    </recommendedName>
    <alternativeName>
        <fullName evidence="11">Ascorbate-specific phosphotransferase enzyme IIA component</fullName>
    </alternativeName>
</protein>
<dbReference type="InterPro" id="IPR051351">
    <property type="entry name" value="Ascorbate-PTS_EIIA_comp"/>
</dbReference>
<dbReference type="InterPro" id="IPR002178">
    <property type="entry name" value="PTS_EIIA_type-2_dom"/>
</dbReference>
<dbReference type="PROSITE" id="PS51372">
    <property type="entry name" value="PRD_2"/>
    <property type="match status" value="2"/>
</dbReference>
<dbReference type="InterPro" id="IPR011608">
    <property type="entry name" value="PRD"/>
</dbReference>
<sequence>MFLDERSFQLLKEITLTHGMKIKDLEKKFQLTRSQINYSLKKINDWLAVNHLPKINNSKQTGIEVEPSVKEMFPDLVEKTPLNEYVPSENERINLILVMLVSRSQELSLFHFSNSINVSRNTVLSDLKKAETLLNRYDLKLVYTRRHGYYLEGGEIQKRLLLLNLVPKILKMKSGEKWLVRLTEICKKDIKSLASRFEIIEKKVKIKFTDEKLKELPYLLLLLLRRMQRGKQLNVYDIHFSDISNTKEYHLVEDLLWNIAKVHEQDRLFLTLQLLSSSVLSVELNKENDQQLVSAIKDMLLSFEKQACVTVQNQDGLIEKLFQHMKPAVYRIAYGLTTENPLLKDIQVHHGDVHHLVRKSIDPLETFLGKTIPEDELAYLTILIKSWLQQQGEKLTTKLKAVVVCPNGISVSKLLLETLRKMFSDIIFLDCISVREFNHYALDFDLVFSSVTLKTNKKLFLVKPFITEEEEKNLKLRVYQELHGYSPSKIDYEMLMEVIQEHANITNVESLKKSLHSFFQNSNVNYGRENQLVDPNLADLLKEDVIVMRERVTSWEEAIQVAAHPLFKNKSIEASYIEQMISQYNPEEPYIIIAPKVAIPHASPEDGVNNIAMSMLCLQEGVEFASQLTVNVVIVIAAIDRKKHLQALFQLNELVENEENISQMINAKSKKEITELVNYYANVKVTI</sequence>
<evidence type="ECO:0000256" key="10">
    <source>
        <dbReference type="ARBA" id="ARBA00041175"/>
    </source>
</evidence>
<dbReference type="Gene3D" id="3.40.930.10">
    <property type="entry name" value="Mannitol-specific EII, Chain A"/>
    <property type="match status" value="1"/>
</dbReference>
<dbReference type="PROSITE" id="PS51094">
    <property type="entry name" value="PTS_EIIA_TYPE_2"/>
    <property type="match status" value="1"/>
</dbReference>
<evidence type="ECO:0000256" key="9">
    <source>
        <dbReference type="ARBA" id="ARBA00037387"/>
    </source>
</evidence>
<dbReference type="GO" id="GO:0008982">
    <property type="term" value="F:protein-N(PI)-phosphohistidine-sugar phosphotransferase activity"/>
    <property type="evidence" value="ECO:0007669"/>
    <property type="project" value="InterPro"/>
</dbReference>
<dbReference type="SUPFAM" id="SSF52794">
    <property type="entry name" value="PTS system IIB component-like"/>
    <property type="match status" value="1"/>
</dbReference>
<name>A0A1S2LFY0_9BACI</name>
<feature type="domain" description="PTS EIIB type-2" evidence="13">
    <location>
        <begin position="399"/>
        <end position="486"/>
    </location>
</feature>
<keyword evidence="6" id="KW-0598">Phosphotransferase system</keyword>
<dbReference type="InterPro" id="IPR036634">
    <property type="entry name" value="PRD_sf"/>
</dbReference>
<evidence type="ECO:0000256" key="6">
    <source>
        <dbReference type="ARBA" id="ARBA00022683"/>
    </source>
</evidence>
<evidence type="ECO:0000259" key="13">
    <source>
        <dbReference type="PROSITE" id="PS51099"/>
    </source>
</evidence>
<evidence type="ECO:0000256" key="5">
    <source>
        <dbReference type="ARBA" id="ARBA00022679"/>
    </source>
</evidence>
<dbReference type="Pfam" id="PF00359">
    <property type="entry name" value="PTS_EIIA_2"/>
    <property type="match status" value="1"/>
</dbReference>
<feature type="domain" description="PRD" evidence="14">
    <location>
        <begin position="184"/>
        <end position="284"/>
    </location>
</feature>
<dbReference type="GO" id="GO:0005737">
    <property type="term" value="C:cytoplasm"/>
    <property type="evidence" value="ECO:0007669"/>
    <property type="project" value="UniProtKB-SubCell"/>
</dbReference>
<dbReference type="Gene3D" id="1.10.1790.10">
    <property type="entry name" value="PRD domain"/>
    <property type="match status" value="1"/>
</dbReference>
<keyword evidence="5" id="KW-0808">Transferase</keyword>
<dbReference type="PANTHER" id="PTHR36203">
    <property type="entry name" value="ASCORBATE-SPECIFIC PTS SYSTEM EIIA COMPONENT"/>
    <property type="match status" value="1"/>
</dbReference>
<dbReference type="InterPro" id="IPR036388">
    <property type="entry name" value="WH-like_DNA-bd_sf"/>
</dbReference>
<evidence type="ECO:0000256" key="7">
    <source>
        <dbReference type="ARBA" id="ARBA00022777"/>
    </source>
</evidence>
<dbReference type="GO" id="GO:0006355">
    <property type="term" value="P:regulation of DNA-templated transcription"/>
    <property type="evidence" value="ECO:0007669"/>
    <property type="project" value="InterPro"/>
</dbReference>
<dbReference type="Proteomes" id="UP000179524">
    <property type="component" value="Unassembled WGS sequence"/>
</dbReference>
<evidence type="ECO:0000256" key="1">
    <source>
        <dbReference type="ARBA" id="ARBA00004496"/>
    </source>
</evidence>
<dbReference type="CDD" id="cd00211">
    <property type="entry name" value="PTS_IIA_fru"/>
    <property type="match status" value="1"/>
</dbReference>
<comment type="function">
    <text evidence="9">The phosphoenolpyruvate-dependent sugar phosphotransferase system (sugar PTS), a major carbohydrate active transport system, catalyzes the phosphorylation of incoming sugar substrates concomitantly with their translocation across the cell membrane. The enzyme II UlaABC PTS system is involved in ascorbate transport.</text>
</comment>
<evidence type="ECO:0000256" key="3">
    <source>
        <dbReference type="ARBA" id="ARBA00022490"/>
    </source>
</evidence>
<dbReference type="EMBL" id="MLQR01000043">
    <property type="protein sequence ID" value="OIJ11276.1"/>
    <property type="molecule type" value="Genomic_DNA"/>
</dbReference>
<reference evidence="15 16" key="1">
    <citation type="submission" date="2016-10" db="EMBL/GenBank/DDBJ databases">
        <title>Draft genome sequences of four alkaliphilic bacteria belonging to the Anaerobacillus genus.</title>
        <authorList>
            <person name="Bassil N.M."/>
            <person name="Lloyd J.R."/>
        </authorList>
    </citation>
    <scope>NUCLEOTIDE SEQUENCE [LARGE SCALE GENOMIC DNA]</scope>
    <source>
        <strain evidence="15 16">DSM 18345</strain>
    </source>
</reference>
<organism evidence="15 16">
    <name type="scientific">Anaerobacillus alkalilacustris</name>
    <dbReference type="NCBI Taxonomy" id="393763"/>
    <lineage>
        <taxon>Bacteria</taxon>
        <taxon>Bacillati</taxon>
        <taxon>Bacillota</taxon>
        <taxon>Bacilli</taxon>
        <taxon>Bacillales</taxon>
        <taxon>Bacillaceae</taxon>
        <taxon>Anaerobacillus</taxon>
    </lineage>
</organism>
<dbReference type="PANTHER" id="PTHR36203:SF1">
    <property type="entry name" value="ASCORBATE-SPECIFIC PTS SYSTEM EIIA COMPONENT"/>
    <property type="match status" value="1"/>
</dbReference>
<dbReference type="SUPFAM" id="SSF55804">
    <property type="entry name" value="Phoshotransferase/anion transport protein"/>
    <property type="match status" value="1"/>
</dbReference>
<dbReference type="Gene3D" id="1.10.10.10">
    <property type="entry name" value="Winged helix-like DNA-binding domain superfamily/Winged helix DNA-binding domain"/>
    <property type="match status" value="1"/>
</dbReference>
<evidence type="ECO:0000313" key="16">
    <source>
        <dbReference type="Proteomes" id="UP000179524"/>
    </source>
</evidence>
<dbReference type="GO" id="GO:0016301">
    <property type="term" value="F:kinase activity"/>
    <property type="evidence" value="ECO:0007669"/>
    <property type="project" value="UniProtKB-KW"/>
</dbReference>
<keyword evidence="2" id="KW-0813">Transport</keyword>
<feature type="domain" description="PTS EIIA type-2" evidence="12">
    <location>
        <begin position="539"/>
        <end position="680"/>
    </location>
</feature>
<dbReference type="InterPro" id="IPR036095">
    <property type="entry name" value="PTS_EIIB-like_sf"/>
</dbReference>
<comment type="subcellular location">
    <subcellularLocation>
        <location evidence="1">Cytoplasm</location>
    </subcellularLocation>
</comment>
<gene>
    <name evidence="15" type="ORF">BKP37_16155</name>
</gene>
<dbReference type="InterPro" id="IPR013011">
    <property type="entry name" value="PTS_EIIB_2"/>
</dbReference>
<dbReference type="InterPro" id="IPR016152">
    <property type="entry name" value="PTrfase/Anion_transptr"/>
</dbReference>
<dbReference type="SUPFAM" id="SSF63520">
    <property type="entry name" value="PTS-regulatory domain, PRD"/>
    <property type="match status" value="1"/>
</dbReference>
<evidence type="ECO:0000259" key="14">
    <source>
        <dbReference type="PROSITE" id="PS51372"/>
    </source>
</evidence>
<evidence type="ECO:0000259" key="12">
    <source>
        <dbReference type="PROSITE" id="PS51094"/>
    </source>
</evidence>
<comment type="caution">
    <text evidence="15">The sequence shown here is derived from an EMBL/GenBank/DDBJ whole genome shotgun (WGS) entry which is preliminary data.</text>
</comment>
<evidence type="ECO:0000313" key="15">
    <source>
        <dbReference type="EMBL" id="OIJ11276.1"/>
    </source>
</evidence>
<keyword evidence="7" id="KW-0418">Kinase</keyword>
<dbReference type="CDD" id="cd05568">
    <property type="entry name" value="PTS_IIB_bgl_like"/>
    <property type="match status" value="1"/>
</dbReference>
<evidence type="ECO:0000256" key="8">
    <source>
        <dbReference type="ARBA" id="ARBA00023159"/>
    </source>
</evidence>
<dbReference type="PROSITE" id="PS51099">
    <property type="entry name" value="PTS_EIIB_TYPE_2"/>
    <property type="match status" value="1"/>
</dbReference>
<proteinExistence type="predicted"/>
<keyword evidence="4" id="KW-0597">Phosphoprotein</keyword>
<evidence type="ECO:0000256" key="11">
    <source>
        <dbReference type="ARBA" id="ARBA00042072"/>
    </source>
</evidence>
<accession>A0A1S2LFY0</accession>
<keyword evidence="16" id="KW-1185">Reference proteome</keyword>
<keyword evidence="8" id="KW-0010">Activator</keyword>
<dbReference type="InterPro" id="IPR007737">
    <property type="entry name" value="Mga_HTH"/>
</dbReference>
<dbReference type="AlphaFoldDB" id="A0A1S2LFY0"/>
<feature type="domain" description="PRD" evidence="14">
    <location>
        <begin position="287"/>
        <end position="394"/>
    </location>
</feature>